<sequence length="916" mass="101589">MDWTGPPNLAKASKSKAIPIINPTSREAVPATAVTARRAAARAAENPVAQIHGRFEDVHGALHPEPKVSRQTKRNDAHAPRPAAQGLGTSAVEAAGHGTRLDDEFERGFDVYASPFIPESLRNINLLNGRVFDTGPTKWIDFVAYSSYSLSSGLLPPAPPASEAFKTPIYQDMQLGPLQYEEFFRLHLSIEMQHQQRENASYALYRHEAVAELFPDRPAQCTLIVPGLRENSPYVEEDDIVQLRQLRCDHAGRLMGTHTSFPAPATGPPPGPWTEVIYNARVSAVLRARETLVLHVLGLTLQSSEVLIGNWRQAHIPLPAKYALRFNVQFPVPMDRYLPMQHVLPRIQAALRHANNATYQQQDVAGLSDLVDLESQYWVQSMLFPTEADCDVQANLGSGSQALPLYDSALNQEQKTAVENICKQNYGVVPYLISGPPGTGKTKTLIETALQLINNVDKVSHILICAPSEPAADTLADRLRAYLTPTEMLRLNRPCRGFNEVADTLLPYCCVSRDMFAIPPFERLMAYRVVVTSCRDASMLMYARMANSDLHAVEYGLRRLIHPTDEQPVATRLHWDALLVDEAAQATEPEALVPLYVVAPPLQCSRLVLTPLVVMAGDERQLCPRTSAPATPLKRSLFARLIARPVYANHPLARGKTGAPPPPLSQGMLPILRPAFTNLVQNYRSHPAILAVPSRLFYFDTLEAAADPEQTNRLLRWPHWGGRGWPVLFHDNRSPDDLERDAGGWYNVGEAELACQYAAKLAASRLIPAPEICIMSPFKAQVRRIREVIRSPAYSLWDVNVGPTEAFQGLEFGAVILCVTRSRQRFVRRDIGLSWGIIGQPEKMNVALTRAKAGLIIIGNRDVLVRDPDWKAVVEFCERNGLVPRNALRDASSSGQAETQPLRTKIEDMLLESELG</sequence>
<dbReference type="Pfam" id="PF13087">
    <property type="entry name" value="AAA_12"/>
    <property type="match status" value="1"/>
</dbReference>
<dbReference type="EMBL" id="MU853914">
    <property type="protein sequence ID" value="KAK3935627.1"/>
    <property type="molecule type" value="Genomic_DNA"/>
</dbReference>
<dbReference type="InterPro" id="IPR041677">
    <property type="entry name" value="DNA2/NAM7_AAA_11"/>
</dbReference>
<name>A0AAN6RZH6_9PEZI</name>
<keyword evidence="3" id="KW-0347">Helicase</keyword>
<dbReference type="InterPro" id="IPR027417">
    <property type="entry name" value="P-loop_NTPase"/>
</dbReference>
<dbReference type="Proteomes" id="UP001303473">
    <property type="component" value="Unassembled WGS sequence"/>
</dbReference>
<dbReference type="CDD" id="cd18808">
    <property type="entry name" value="SF1_C_Upf1"/>
    <property type="match status" value="1"/>
</dbReference>
<reference evidence="7" key="1">
    <citation type="journal article" date="2023" name="Mol. Phylogenet. Evol.">
        <title>Genome-scale phylogeny and comparative genomics of the fungal order Sordariales.</title>
        <authorList>
            <person name="Hensen N."/>
            <person name="Bonometti L."/>
            <person name="Westerberg I."/>
            <person name="Brannstrom I.O."/>
            <person name="Guillou S."/>
            <person name="Cros-Aarteil S."/>
            <person name="Calhoun S."/>
            <person name="Haridas S."/>
            <person name="Kuo A."/>
            <person name="Mondo S."/>
            <person name="Pangilinan J."/>
            <person name="Riley R."/>
            <person name="LaButti K."/>
            <person name="Andreopoulos B."/>
            <person name="Lipzen A."/>
            <person name="Chen C."/>
            <person name="Yan M."/>
            <person name="Daum C."/>
            <person name="Ng V."/>
            <person name="Clum A."/>
            <person name="Steindorff A."/>
            <person name="Ohm R.A."/>
            <person name="Martin F."/>
            <person name="Silar P."/>
            <person name="Natvig D.O."/>
            <person name="Lalanne C."/>
            <person name="Gautier V."/>
            <person name="Ament-Velasquez S.L."/>
            <person name="Kruys A."/>
            <person name="Hutchinson M.I."/>
            <person name="Powell A.J."/>
            <person name="Barry K."/>
            <person name="Miller A.N."/>
            <person name="Grigoriev I.V."/>
            <person name="Debuchy R."/>
            <person name="Gladieux P."/>
            <person name="Hiltunen Thoren M."/>
            <person name="Johannesson H."/>
        </authorList>
    </citation>
    <scope>NUCLEOTIDE SEQUENCE [LARGE SCALE GENOMIC DNA]</scope>
    <source>
        <strain evidence="7">CBS 340.73</strain>
    </source>
</reference>
<evidence type="ECO:0000256" key="3">
    <source>
        <dbReference type="ARBA" id="ARBA00022806"/>
    </source>
</evidence>
<evidence type="ECO:0000313" key="6">
    <source>
        <dbReference type="EMBL" id="KAK3935627.1"/>
    </source>
</evidence>
<keyword evidence="3" id="KW-0067">ATP-binding</keyword>
<evidence type="ECO:0000259" key="5">
    <source>
        <dbReference type="Pfam" id="PF13087"/>
    </source>
</evidence>
<dbReference type="Gene3D" id="3.40.50.300">
    <property type="entry name" value="P-loop containing nucleotide triphosphate hydrolases"/>
    <property type="match status" value="2"/>
</dbReference>
<dbReference type="InterPro" id="IPR041679">
    <property type="entry name" value="DNA2/NAM7-like_C"/>
</dbReference>
<dbReference type="SUPFAM" id="SSF52540">
    <property type="entry name" value="P-loop containing nucleoside triphosphate hydrolases"/>
    <property type="match status" value="1"/>
</dbReference>
<dbReference type="GO" id="GO:0016787">
    <property type="term" value="F:hydrolase activity"/>
    <property type="evidence" value="ECO:0007669"/>
    <property type="project" value="UniProtKB-KW"/>
</dbReference>
<keyword evidence="7" id="KW-1185">Reference proteome</keyword>
<feature type="domain" description="DNA2/NAM7 helicase helicase" evidence="4">
    <location>
        <begin position="574"/>
        <end position="624"/>
    </location>
</feature>
<evidence type="ECO:0000313" key="7">
    <source>
        <dbReference type="Proteomes" id="UP001303473"/>
    </source>
</evidence>
<keyword evidence="6" id="KW-0378">Hydrolase</keyword>
<dbReference type="Pfam" id="PF13086">
    <property type="entry name" value="AAA_11"/>
    <property type="match status" value="2"/>
</dbReference>
<proteinExistence type="predicted"/>
<dbReference type="GO" id="GO:0005737">
    <property type="term" value="C:cytoplasm"/>
    <property type="evidence" value="ECO:0007669"/>
    <property type="project" value="UniProtKB-SubCell"/>
</dbReference>
<dbReference type="PANTHER" id="PTHR45418:SF1">
    <property type="entry name" value="CANCER_TESTIS ANTIGEN 55"/>
    <property type="match status" value="1"/>
</dbReference>
<keyword evidence="2" id="KW-0963">Cytoplasm</keyword>
<accession>A0AAN6RZH6</accession>
<dbReference type="PANTHER" id="PTHR45418">
    <property type="entry name" value="CANCER/TESTIS ANTIGEN 55"/>
    <property type="match status" value="1"/>
</dbReference>
<evidence type="ECO:0000259" key="4">
    <source>
        <dbReference type="Pfam" id="PF13086"/>
    </source>
</evidence>
<gene>
    <name evidence="6" type="ORF">QBC46DRAFT_323005</name>
</gene>
<protein>
    <submittedName>
        <fullName evidence="6">P-loop containing nucleoside triphosphate hydrolase protein</fullName>
    </submittedName>
</protein>
<evidence type="ECO:0000256" key="1">
    <source>
        <dbReference type="ARBA" id="ARBA00004496"/>
    </source>
</evidence>
<organism evidence="6 7">
    <name type="scientific">Diplogelasinospora grovesii</name>
    <dbReference type="NCBI Taxonomy" id="303347"/>
    <lineage>
        <taxon>Eukaryota</taxon>
        <taxon>Fungi</taxon>
        <taxon>Dikarya</taxon>
        <taxon>Ascomycota</taxon>
        <taxon>Pezizomycotina</taxon>
        <taxon>Sordariomycetes</taxon>
        <taxon>Sordariomycetidae</taxon>
        <taxon>Sordariales</taxon>
        <taxon>Diplogelasinosporaceae</taxon>
        <taxon>Diplogelasinospora</taxon>
    </lineage>
</organism>
<comment type="subcellular location">
    <subcellularLocation>
        <location evidence="1">Cytoplasm</location>
    </subcellularLocation>
</comment>
<feature type="domain" description="DNA2/NAM7 helicase-like C-terminal" evidence="5">
    <location>
        <begin position="676"/>
        <end position="861"/>
    </location>
</feature>
<dbReference type="AlphaFoldDB" id="A0AAN6RZH6"/>
<evidence type="ECO:0000256" key="2">
    <source>
        <dbReference type="ARBA" id="ARBA00022490"/>
    </source>
</evidence>
<comment type="caution">
    <text evidence="6">The sequence shown here is derived from an EMBL/GenBank/DDBJ whole genome shotgun (WGS) entry which is preliminary data.</text>
</comment>
<keyword evidence="3" id="KW-0547">Nucleotide-binding</keyword>
<feature type="domain" description="DNA2/NAM7 helicase helicase" evidence="4">
    <location>
        <begin position="410"/>
        <end position="481"/>
    </location>
</feature>
<dbReference type="GO" id="GO:0004386">
    <property type="term" value="F:helicase activity"/>
    <property type="evidence" value="ECO:0007669"/>
    <property type="project" value="InterPro"/>
</dbReference>
<dbReference type="InterPro" id="IPR047187">
    <property type="entry name" value="SF1_C_Upf1"/>
</dbReference>